<dbReference type="AlphaFoldDB" id="A0A9W9G4C0"/>
<evidence type="ECO:0000259" key="14">
    <source>
        <dbReference type="SMART" id="SM00382"/>
    </source>
</evidence>
<feature type="transmembrane region" description="Helical" evidence="13">
    <location>
        <begin position="43"/>
        <end position="63"/>
    </location>
</feature>
<feature type="domain" description="AAA+ ATPase" evidence="14">
    <location>
        <begin position="289"/>
        <end position="435"/>
    </location>
</feature>
<dbReference type="GO" id="GO:0016887">
    <property type="term" value="F:ATP hydrolysis activity"/>
    <property type="evidence" value="ECO:0007669"/>
    <property type="project" value="InterPro"/>
</dbReference>
<protein>
    <recommendedName>
        <fullName evidence="18">AAA+ ATPase domain-containing protein</fullName>
    </recommendedName>
</protein>
<dbReference type="Pfam" id="PF00004">
    <property type="entry name" value="AAA"/>
    <property type="match status" value="1"/>
</dbReference>
<dbReference type="GO" id="GO:0005524">
    <property type="term" value="F:ATP binding"/>
    <property type="evidence" value="ECO:0007669"/>
    <property type="project" value="UniProtKB-KW"/>
</dbReference>
<gene>
    <name evidence="16" type="ORF">NUU61_001556</name>
</gene>
<keyword evidence="7 12" id="KW-0067">ATP-binding</keyword>
<dbReference type="InterPro" id="IPR014851">
    <property type="entry name" value="BCS1_N"/>
</dbReference>
<reference evidence="16" key="2">
    <citation type="journal article" date="2023" name="IMA Fungus">
        <title>Comparative genomic study of the Penicillium genus elucidates a diverse pangenome and 15 lateral gene transfer events.</title>
        <authorList>
            <person name="Petersen C."/>
            <person name="Sorensen T."/>
            <person name="Nielsen M.R."/>
            <person name="Sondergaard T.E."/>
            <person name="Sorensen J.L."/>
            <person name="Fitzpatrick D.A."/>
            <person name="Frisvad J.C."/>
            <person name="Nielsen K.L."/>
        </authorList>
    </citation>
    <scope>NUCLEOTIDE SEQUENCE</scope>
    <source>
        <strain evidence="16">IBT 34128</strain>
    </source>
</reference>
<dbReference type="SUPFAM" id="SSF52540">
    <property type="entry name" value="P-loop containing nucleoside triphosphate hydrolases"/>
    <property type="match status" value="1"/>
</dbReference>
<dbReference type="Gene3D" id="3.40.50.300">
    <property type="entry name" value="P-loop containing nucleotide triphosphate hydrolases"/>
    <property type="match status" value="1"/>
</dbReference>
<proteinExistence type="inferred from homology"/>
<evidence type="ECO:0000256" key="12">
    <source>
        <dbReference type="RuleBase" id="RU003651"/>
    </source>
</evidence>
<evidence type="ECO:0000256" key="10">
    <source>
        <dbReference type="ARBA" id="ARBA00023136"/>
    </source>
</evidence>
<reference evidence="16" key="1">
    <citation type="submission" date="2022-11" db="EMBL/GenBank/DDBJ databases">
        <authorList>
            <person name="Petersen C."/>
        </authorList>
    </citation>
    <scope>NUCLEOTIDE SEQUENCE</scope>
    <source>
        <strain evidence="16">IBT 34128</strain>
    </source>
</reference>
<dbReference type="PANTHER" id="PTHR23070">
    <property type="entry name" value="BCS1 AAA-TYPE ATPASE"/>
    <property type="match status" value="1"/>
</dbReference>
<keyword evidence="5" id="KW-0999">Mitochondrion inner membrane</keyword>
<evidence type="ECO:0000256" key="3">
    <source>
        <dbReference type="ARBA" id="ARBA00022692"/>
    </source>
</evidence>
<dbReference type="GO" id="GO:0005743">
    <property type="term" value="C:mitochondrial inner membrane"/>
    <property type="evidence" value="ECO:0007669"/>
    <property type="project" value="UniProtKB-SubCell"/>
</dbReference>
<dbReference type="GeneID" id="81391306"/>
<dbReference type="InterPro" id="IPR057495">
    <property type="entry name" value="AAA_lid_BCS1"/>
</dbReference>
<evidence type="ECO:0000256" key="13">
    <source>
        <dbReference type="SAM" id="Phobius"/>
    </source>
</evidence>
<keyword evidence="4 12" id="KW-0547">Nucleotide-binding</keyword>
<keyword evidence="10 13" id="KW-0472">Membrane</keyword>
<evidence type="ECO:0000256" key="8">
    <source>
        <dbReference type="ARBA" id="ARBA00022989"/>
    </source>
</evidence>
<keyword evidence="17" id="KW-1185">Reference proteome</keyword>
<evidence type="ECO:0008006" key="18">
    <source>
        <dbReference type="Google" id="ProtNLM"/>
    </source>
</evidence>
<sequence length="531" mass="60415">MANTSATIPEILPAALESLFPGFSLFARIVSFYLPIDISSFSVYLFILAVLPLLFGFVLPRFLDSLQQVLLCFTASIEIPYQDRLHTQFTQWMSRNDSLKRSRRSIARAKDAITFPWQYEEDDGDENEDPVQDQVNFESDRESFWLSLKRGMDIKPIRCTPSRNKLHFFRYEGYTLALCRYPHENRNNILFANAETVTIYTCFWNRKVLLTFLQEVQRASLGRKKKKITIYRGITQQKTVSWVSTTSRPPRPLSTLALDLSIKGNFLKDIETFLSPGSQVWYRSRGFPYRRSYIFYGPPGTGKSSMCFAIAGCVWLDIYCISLNSPRLDEDGLASLFQDLPERCIVLLEDVDTAGLRRVNNLNTPGHSNNSELQNSSGDDQTAGITLSALLNCLDGVGAREGRILIMTTNHIEKLDEALTRPGRVDKSYHFGFADVTCIKQLFYMFFEGTLDEDTLASSHDTSKESTDHLAKKKSILGLCDQFAGIVPSGQFTAAEINNYLMNFRDKPSEAVAKAQDWVRYKQKNSVMQQD</sequence>
<dbReference type="Pfam" id="PF25426">
    <property type="entry name" value="AAA_lid_BCS1"/>
    <property type="match status" value="1"/>
</dbReference>
<dbReference type="Pfam" id="PF08740">
    <property type="entry name" value="BCS1_N"/>
    <property type="match status" value="1"/>
</dbReference>
<comment type="subcellular location">
    <subcellularLocation>
        <location evidence="1">Mitochondrion inner membrane</location>
        <topology evidence="1">Single-pass membrane protein</topology>
    </subcellularLocation>
</comment>
<dbReference type="Proteomes" id="UP001141434">
    <property type="component" value="Unassembled WGS sequence"/>
</dbReference>
<evidence type="ECO:0000256" key="5">
    <source>
        <dbReference type="ARBA" id="ARBA00022792"/>
    </source>
</evidence>
<dbReference type="EMBL" id="JAPMSZ010000002">
    <property type="protein sequence ID" value="KAJ5111926.1"/>
    <property type="molecule type" value="Genomic_DNA"/>
</dbReference>
<evidence type="ECO:0000256" key="2">
    <source>
        <dbReference type="ARBA" id="ARBA00007448"/>
    </source>
</evidence>
<evidence type="ECO:0000256" key="6">
    <source>
        <dbReference type="ARBA" id="ARBA00022801"/>
    </source>
</evidence>
<comment type="similarity">
    <text evidence="2">Belongs to the AAA ATPase family. BCS1 subfamily.</text>
</comment>
<keyword evidence="3 13" id="KW-0812">Transmembrane</keyword>
<dbReference type="SMART" id="SM01024">
    <property type="entry name" value="BCS1_N"/>
    <property type="match status" value="1"/>
</dbReference>
<keyword evidence="8 13" id="KW-1133">Transmembrane helix</keyword>
<evidence type="ECO:0000313" key="17">
    <source>
        <dbReference type="Proteomes" id="UP001141434"/>
    </source>
</evidence>
<evidence type="ECO:0000256" key="1">
    <source>
        <dbReference type="ARBA" id="ARBA00004434"/>
    </source>
</evidence>
<evidence type="ECO:0000259" key="15">
    <source>
        <dbReference type="SMART" id="SM01024"/>
    </source>
</evidence>
<evidence type="ECO:0000256" key="4">
    <source>
        <dbReference type="ARBA" id="ARBA00022741"/>
    </source>
</evidence>
<keyword evidence="6" id="KW-0378">Hydrolase</keyword>
<comment type="catalytic activity">
    <reaction evidence="11">
        <text>ATP + H2O = ADP + phosphate + H(+)</text>
        <dbReference type="Rhea" id="RHEA:13065"/>
        <dbReference type="ChEBI" id="CHEBI:15377"/>
        <dbReference type="ChEBI" id="CHEBI:15378"/>
        <dbReference type="ChEBI" id="CHEBI:30616"/>
        <dbReference type="ChEBI" id="CHEBI:43474"/>
        <dbReference type="ChEBI" id="CHEBI:456216"/>
    </reaction>
    <physiologicalReaction direction="left-to-right" evidence="11">
        <dbReference type="Rhea" id="RHEA:13066"/>
    </physiologicalReaction>
</comment>
<evidence type="ECO:0000256" key="9">
    <source>
        <dbReference type="ARBA" id="ARBA00023128"/>
    </source>
</evidence>
<organism evidence="16 17">
    <name type="scientific">Penicillium alfredii</name>
    <dbReference type="NCBI Taxonomy" id="1506179"/>
    <lineage>
        <taxon>Eukaryota</taxon>
        <taxon>Fungi</taxon>
        <taxon>Dikarya</taxon>
        <taxon>Ascomycota</taxon>
        <taxon>Pezizomycotina</taxon>
        <taxon>Eurotiomycetes</taxon>
        <taxon>Eurotiomycetidae</taxon>
        <taxon>Eurotiales</taxon>
        <taxon>Aspergillaceae</taxon>
        <taxon>Penicillium</taxon>
    </lineage>
</organism>
<evidence type="ECO:0000256" key="11">
    <source>
        <dbReference type="ARBA" id="ARBA00048778"/>
    </source>
</evidence>
<feature type="transmembrane region" description="Helical" evidence="13">
    <location>
        <begin position="19"/>
        <end position="36"/>
    </location>
</feature>
<feature type="domain" description="BCS1 N-terminal" evidence="15">
    <location>
        <begin position="46"/>
        <end position="256"/>
    </location>
</feature>
<dbReference type="SMART" id="SM00382">
    <property type="entry name" value="AAA"/>
    <property type="match status" value="1"/>
</dbReference>
<evidence type="ECO:0000256" key="7">
    <source>
        <dbReference type="ARBA" id="ARBA00022840"/>
    </source>
</evidence>
<name>A0A9W9G4C0_9EURO</name>
<dbReference type="InterPro" id="IPR003959">
    <property type="entry name" value="ATPase_AAA_core"/>
</dbReference>
<dbReference type="InterPro" id="IPR050747">
    <property type="entry name" value="Mitochondrial_chaperone_BCS1"/>
</dbReference>
<dbReference type="OrthoDB" id="10251412at2759"/>
<comment type="caution">
    <text evidence="16">The sequence shown here is derived from an EMBL/GenBank/DDBJ whole genome shotgun (WGS) entry which is preliminary data.</text>
</comment>
<dbReference type="InterPro" id="IPR003593">
    <property type="entry name" value="AAA+_ATPase"/>
</dbReference>
<keyword evidence="9" id="KW-0496">Mitochondrion</keyword>
<evidence type="ECO:0000313" key="16">
    <source>
        <dbReference type="EMBL" id="KAJ5111926.1"/>
    </source>
</evidence>
<dbReference type="RefSeq" id="XP_056515405.1">
    <property type="nucleotide sequence ID" value="XM_056652138.1"/>
</dbReference>
<dbReference type="InterPro" id="IPR003960">
    <property type="entry name" value="ATPase_AAA_CS"/>
</dbReference>
<accession>A0A9W9G4C0</accession>
<dbReference type="PROSITE" id="PS00674">
    <property type="entry name" value="AAA"/>
    <property type="match status" value="1"/>
</dbReference>
<dbReference type="InterPro" id="IPR027417">
    <property type="entry name" value="P-loop_NTPase"/>
</dbReference>